<dbReference type="PROSITE" id="PS00870">
    <property type="entry name" value="CLPAB_1"/>
    <property type="match status" value="1"/>
</dbReference>
<evidence type="ECO:0000256" key="9">
    <source>
        <dbReference type="PROSITE-ProRule" id="PRU01251"/>
    </source>
</evidence>
<evidence type="ECO:0000256" key="1">
    <source>
        <dbReference type="ARBA" id="ARBA00008675"/>
    </source>
</evidence>
<dbReference type="KEGG" id="dsc:ABOD76_15140"/>
<evidence type="ECO:0000256" key="5">
    <source>
        <dbReference type="ARBA" id="ARBA00022840"/>
    </source>
</evidence>
<organism evidence="12">
    <name type="scientific">Deinococcus sonorensis KR-87</name>
    <dbReference type="NCBI Taxonomy" id="694439"/>
    <lineage>
        <taxon>Bacteria</taxon>
        <taxon>Thermotogati</taxon>
        <taxon>Deinococcota</taxon>
        <taxon>Deinococci</taxon>
        <taxon>Deinococcales</taxon>
        <taxon>Deinococcaceae</taxon>
        <taxon>Deinococcus</taxon>
    </lineage>
</organism>
<keyword evidence="4 10" id="KW-0547">Nucleotide-binding</keyword>
<dbReference type="InterPro" id="IPR036628">
    <property type="entry name" value="Clp_N_dom_sf"/>
</dbReference>
<evidence type="ECO:0000256" key="7">
    <source>
        <dbReference type="ARBA" id="ARBA00023186"/>
    </source>
</evidence>
<dbReference type="InterPro" id="IPR018368">
    <property type="entry name" value="ClpA/B_CS1"/>
</dbReference>
<dbReference type="Pfam" id="PF02861">
    <property type="entry name" value="Clp_N"/>
    <property type="match status" value="1"/>
</dbReference>
<keyword evidence="6 10" id="KW-0175">Coiled coil</keyword>
<dbReference type="InterPro" id="IPR001270">
    <property type="entry name" value="ClpA/B"/>
</dbReference>
<dbReference type="FunFam" id="3.40.50.300:FF:000120">
    <property type="entry name" value="ATP-dependent chaperone ClpB"/>
    <property type="match status" value="1"/>
</dbReference>
<evidence type="ECO:0000256" key="10">
    <source>
        <dbReference type="RuleBase" id="RU362034"/>
    </source>
</evidence>
<dbReference type="Gene3D" id="1.10.8.60">
    <property type="match status" value="1"/>
</dbReference>
<dbReference type="CDD" id="cd19499">
    <property type="entry name" value="RecA-like_ClpB_Hsp104-like"/>
    <property type="match status" value="1"/>
</dbReference>
<evidence type="ECO:0000256" key="4">
    <source>
        <dbReference type="ARBA" id="ARBA00022741"/>
    </source>
</evidence>
<dbReference type="Pfam" id="PF10431">
    <property type="entry name" value="ClpB_D2-small"/>
    <property type="match status" value="1"/>
</dbReference>
<dbReference type="FunFam" id="3.40.50.300:FF:000010">
    <property type="entry name" value="Chaperone clpB 1, putative"/>
    <property type="match status" value="1"/>
</dbReference>
<dbReference type="FunFam" id="1.10.8.60:FF:000017">
    <property type="entry name" value="ATP-dependent chaperone ClpB"/>
    <property type="match status" value="1"/>
</dbReference>
<dbReference type="RefSeq" id="WP_350242807.1">
    <property type="nucleotide sequence ID" value="NZ_CP158299.1"/>
</dbReference>
<dbReference type="SUPFAM" id="SSF52540">
    <property type="entry name" value="P-loop containing nucleoside triphosphate hydrolases"/>
    <property type="match status" value="2"/>
</dbReference>
<dbReference type="GO" id="GO:0005737">
    <property type="term" value="C:cytoplasm"/>
    <property type="evidence" value="ECO:0007669"/>
    <property type="project" value="UniProtKB-SubCell"/>
</dbReference>
<dbReference type="InterPro" id="IPR050130">
    <property type="entry name" value="ClpA_ClpB"/>
</dbReference>
<dbReference type="GO" id="GO:0034605">
    <property type="term" value="P:cellular response to heat"/>
    <property type="evidence" value="ECO:0007669"/>
    <property type="project" value="TreeGrafter"/>
</dbReference>
<dbReference type="InterPro" id="IPR019489">
    <property type="entry name" value="Clp_ATPase_C"/>
</dbReference>
<comment type="function">
    <text evidence="10">Part of a stress-induced multi-chaperone system, it is involved in the recovery of the cell from heat-induced damage, in cooperation with DnaK, DnaJ and GrpE.</text>
</comment>
<proteinExistence type="inferred from homology"/>
<dbReference type="InterPro" id="IPR017730">
    <property type="entry name" value="Chaperonin_ClpB"/>
</dbReference>
<evidence type="ECO:0000259" key="11">
    <source>
        <dbReference type="PROSITE" id="PS51903"/>
    </source>
</evidence>
<name>A0AAU7U8T1_9DEIO</name>
<gene>
    <name evidence="10 12" type="primary">clpB</name>
    <name evidence="12" type="ORF">ABOD76_15140</name>
</gene>
<keyword evidence="5 10" id="KW-0067">ATP-binding</keyword>
<feature type="coiled-coil region" evidence="10">
    <location>
        <begin position="403"/>
        <end position="517"/>
    </location>
</feature>
<dbReference type="InterPro" id="IPR041546">
    <property type="entry name" value="ClpA/ClpB_AAA_lid"/>
</dbReference>
<dbReference type="InterPro" id="IPR027417">
    <property type="entry name" value="P-loop_NTPase"/>
</dbReference>
<dbReference type="PANTHER" id="PTHR11638">
    <property type="entry name" value="ATP-DEPENDENT CLP PROTEASE"/>
    <property type="match status" value="1"/>
</dbReference>
<dbReference type="Pfam" id="PF07724">
    <property type="entry name" value="AAA_2"/>
    <property type="match status" value="1"/>
</dbReference>
<dbReference type="Pfam" id="PF00004">
    <property type="entry name" value="AAA"/>
    <property type="match status" value="1"/>
</dbReference>
<dbReference type="FunFam" id="3.40.50.300:FF:000025">
    <property type="entry name" value="ATP-dependent Clp protease subunit"/>
    <property type="match status" value="1"/>
</dbReference>
<accession>A0AAU7U8T1</accession>
<comment type="subcellular location">
    <subcellularLocation>
        <location evidence="10">Cytoplasm</location>
    </subcellularLocation>
</comment>
<sequence length="852" mass="94722">MNPDRLTEAALQALAQAQQLAQGSGHQQLTVTHLLRTVLDNDTAARAVTLAGGDVAAARSALDAELSRLPKVQGGDGQLYAEPALGRALNRADALAQEFGDSFVAADVLLLALREESRVTALPSLPQLREAVTTQRKGNKVTTKTSESQFDALEKYGLDLTQRARDGKLDPVIGRDEEIRRAMQILLRRTKNNPVLIGEPGVGKTAIAEGLAIRIVKGDVPEGLKGKRIVTLQMSSLLSGAKFRGEFEERLEGVIKEVVDSAGEVILFIDELHTIVGAGKTEGSPDAGNMLKPALARGELHLIGATTLDEYRQIEKDPALERRFQPVFVDEPSVEDTISILRGIRDRYQLHHNVEITDPALVAASTLSSRYIADRQLPDKAIDLIDEAAARLRMALESSPERIDALERRKLQLEIEREALKREKDEDSQNRLLDIEDQLRTITDELTEVKARWEAERAEVNLLREKRERMDAVQTQIQAAERDYDLNKAAELRYGTLPQLEREVQELEGRLKNAEFAHLQVTEDDIAAVVSRWTGIPAARMMEGEREKLLRLEEELHRRVIGQDRAIVSVSDAIRRARAGLNDPNRPLGSFMFLGPTGVGKTELAKALAEFLFDSPEAMVRLDMSEYMEKFSVQRLIGAPPGYVGYEEGGQLTEAVRRRPYAVLLFDEIEKAHPDVFNVLLQVLDDGRLTDGQGRTVDFRNTLIILTSNIGSPLILEAQARGEDAESIRERVMGALQGSFRPEFLNRIDDIIVFDALQPADLHRIVEIQLGGLRRRLAERRVVLHLSDAAKDRLAEVGYDPAFGARPLKRAISREIETPLAREILSGHIQDGSTLNVDFQNGRFQFESGVLN</sequence>
<comment type="subunit">
    <text evidence="8">Homohexamer. The oligomerization is ATP-dependent.</text>
</comment>
<dbReference type="SMART" id="SM01086">
    <property type="entry name" value="ClpB_D2-small"/>
    <property type="match status" value="1"/>
</dbReference>
<evidence type="ECO:0000313" key="12">
    <source>
        <dbReference type="EMBL" id="XBV84770.1"/>
    </source>
</evidence>
<protein>
    <recommendedName>
        <fullName evidence="10">Chaperone protein ClpB</fullName>
    </recommendedName>
</protein>
<keyword evidence="2 10" id="KW-0963">Cytoplasm</keyword>
<dbReference type="GO" id="GO:0042026">
    <property type="term" value="P:protein refolding"/>
    <property type="evidence" value="ECO:0007669"/>
    <property type="project" value="UniProtKB-UniRule"/>
</dbReference>
<dbReference type="PANTHER" id="PTHR11638:SF18">
    <property type="entry name" value="HEAT SHOCK PROTEIN 104"/>
    <property type="match status" value="1"/>
</dbReference>
<dbReference type="Gene3D" id="3.40.50.300">
    <property type="entry name" value="P-loop containing nucleotide triphosphate hydrolases"/>
    <property type="match status" value="3"/>
</dbReference>
<dbReference type="SMART" id="SM00382">
    <property type="entry name" value="AAA"/>
    <property type="match status" value="2"/>
</dbReference>
<dbReference type="NCBIfam" id="TIGR03346">
    <property type="entry name" value="chaperone_ClpB"/>
    <property type="match status" value="1"/>
</dbReference>
<dbReference type="InterPro" id="IPR003959">
    <property type="entry name" value="ATPase_AAA_core"/>
</dbReference>
<dbReference type="CDD" id="cd00009">
    <property type="entry name" value="AAA"/>
    <property type="match status" value="1"/>
</dbReference>
<keyword evidence="3 9" id="KW-0677">Repeat</keyword>
<keyword evidence="10" id="KW-0346">Stress response</keyword>
<keyword evidence="7 10" id="KW-0143">Chaperone</keyword>
<dbReference type="Gene3D" id="1.10.1780.10">
    <property type="entry name" value="Clp, N-terminal domain"/>
    <property type="match status" value="1"/>
</dbReference>
<dbReference type="InterPro" id="IPR003593">
    <property type="entry name" value="AAA+_ATPase"/>
</dbReference>
<dbReference type="PROSITE" id="PS51903">
    <property type="entry name" value="CLP_R"/>
    <property type="match status" value="1"/>
</dbReference>
<dbReference type="GO" id="GO:0016887">
    <property type="term" value="F:ATP hydrolysis activity"/>
    <property type="evidence" value="ECO:0007669"/>
    <property type="project" value="InterPro"/>
</dbReference>
<dbReference type="Pfam" id="PF17871">
    <property type="entry name" value="AAA_lid_9"/>
    <property type="match status" value="1"/>
</dbReference>
<dbReference type="InterPro" id="IPR004176">
    <property type="entry name" value="Clp_R_N"/>
</dbReference>
<comment type="subunit">
    <text evidence="10">Homohexamer; The oligomerization is ATP-dependent.</text>
</comment>
<dbReference type="AlphaFoldDB" id="A0AAU7U8T1"/>
<evidence type="ECO:0000256" key="2">
    <source>
        <dbReference type="ARBA" id="ARBA00022490"/>
    </source>
</evidence>
<reference evidence="12" key="1">
    <citation type="submission" date="2024-06" db="EMBL/GenBank/DDBJ databases">
        <title>Draft Genome Sequence of Deinococcus sonorensis Type Strain KR-87, a Biofilm Producing Representative of the Genus Deinococcus.</title>
        <authorList>
            <person name="Boren L.S."/>
            <person name="Grosso R.A."/>
            <person name="Hugenberg-Cox A.N."/>
            <person name="Hill J.T.E."/>
            <person name="Albert C.M."/>
            <person name="Tuohy J.M."/>
        </authorList>
    </citation>
    <scope>NUCLEOTIDE SEQUENCE</scope>
    <source>
        <strain evidence="12">KR-87</strain>
    </source>
</reference>
<evidence type="ECO:0000256" key="8">
    <source>
        <dbReference type="ARBA" id="ARBA00026057"/>
    </source>
</evidence>
<dbReference type="PRINTS" id="PR00300">
    <property type="entry name" value="CLPPROTEASEA"/>
</dbReference>
<dbReference type="EMBL" id="CP158299">
    <property type="protein sequence ID" value="XBV84770.1"/>
    <property type="molecule type" value="Genomic_DNA"/>
</dbReference>
<dbReference type="SUPFAM" id="SSF81923">
    <property type="entry name" value="Double Clp-N motif"/>
    <property type="match status" value="1"/>
</dbReference>
<feature type="domain" description="Clp R" evidence="11">
    <location>
        <begin position="3"/>
        <end position="156"/>
    </location>
</feature>
<dbReference type="GO" id="GO:0005524">
    <property type="term" value="F:ATP binding"/>
    <property type="evidence" value="ECO:0007669"/>
    <property type="project" value="UniProtKB-UniRule"/>
</dbReference>
<evidence type="ECO:0000256" key="6">
    <source>
        <dbReference type="ARBA" id="ARBA00023054"/>
    </source>
</evidence>
<evidence type="ECO:0000256" key="3">
    <source>
        <dbReference type="ARBA" id="ARBA00022737"/>
    </source>
</evidence>
<comment type="similarity">
    <text evidence="1 10">Belongs to the ClpA/ClpB family.</text>
</comment>